<sequence>DEAGEYVYSSGIRVCVSERQLSERTLLHHHRLLKTILNAAVSAGAVAKNPIDSVIAPTPDTKKEVEVFAPENNTKLCDLFETDMRVFIQLALGTGMRRSELLGLKWDCLNGDSLKVRRVLVLAGKNVILEDKTKN</sequence>
<dbReference type="InterPro" id="IPR011010">
    <property type="entry name" value="DNA_brk_join_enz"/>
</dbReference>
<dbReference type="InterPro" id="IPR013762">
    <property type="entry name" value="Integrase-like_cat_sf"/>
</dbReference>
<keyword evidence="2" id="KW-0233">DNA recombination</keyword>
<dbReference type="AlphaFoldDB" id="A0A382LVW8"/>
<dbReference type="SUPFAM" id="SSF56349">
    <property type="entry name" value="DNA breaking-rejoining enzymes"/>
    <property type="match status" value="1"/>
</dbReference>
<name>A0A382LVW8_9ZZZZ</name>
<evidence type="ECO:0000259" key="3">
    <source>
        <dbReference type="PROSITE" id="PS51898"/>
    </source>
</evidence>
<organism evidence="4">
    <name type="scientific">marine metagenome</name>
    <dbReference type="NCBI Taxonomy" id="408172"/>
    <lineage>
        <taxon>unclassified sequences</taxon>
        <taxon>metagenomes</taxon>
        <taxon>ecological metagenomes</taxon>
    </lineage>
</organism>
<evidence type="ECO:0000256" key="1">
    <source>
        <dbReference type="ARBA" id="ARBA00023125"/>
    </source>
</evidence>
<accession>A0A382LVW8</accession>
<dbReference type="GO" id="GO:0015074">
    <property type="term" value="P:DNA integration"/>
    <property type="evidence" value="ECO:0007669"/>
    <property type="project" value="InterPro"/>
</dbReference>
<gene>
    <name evidence="4" type="ORF">METZ01_LOCUS293542</name>
</gene>
<dbReference type="GO" id="GO:0003677">
    <property type="term" value="F:DNA binding"/>
    <property type="evidence" value="ECO:0007669"/>
    <property type="project" value="UniProtKB-KW"/>
</dbReference>
<dbReference type="InterPro" id="IPR010998">
    <property type="entry name" value="Integrase_recombinase_N"/>
</dbReference>
<proteinExistence type="predicted"/>
<reference evidence="4" key="1">
    <citation type="submission" date="2018-05" db="EMBL/GenBank/DDBJ databases">
        <authorList>
            <person name="Lanie J.A."/>
            <person name="Ng W.-L."/>
            <person name="Kazmierczak K.M."/>
            <person name="Andrzejewski T.M."/>
            <person name="Davidsen T.M."/>
            <person name="Wayne K.J."/>
            <person name="Tettelin H."/>
            <person name="Glass J.I."/>
            <person name="Rusch D."/>
            <person name="Podicherti R."/>
            <person name="Tsui H.-C.T."/>
            <person name="Winkler M.E."/>
        </authorList>
    </citation>
    <scope>NUCLEOTIDE SEQUENCE</scope>
</reference>
<feature type="non-terminal residue" evidence="4">
    <location>
        <position position="1"/>
    </location>
</feature>
<dbReference type="Gene3D" id="1.10.150.130">
    <property type="match status" value="1"/>
</dbReference>
<dbReference type="EMBL" id="UINC01089520">
    <property type="protein sequence ID" value="SVC40688.1"/>
    <property type="molecule type" value="Genomic_DNA"/>
</dbReference>
<evidence type="ECO:0000256" key="2">
    <source>
        <dbReference type="ARBA" id="ARBA00023172"/>
    </source>
</evidence>
<dbReference type="Gene3D" id="1.10.443.10">
    <property type="entry name" value="Intergrase catalytic core"/>
    <property type="match status" value="1"/>
</dbReference>
<protein>
    <recommendedName>
        <fullName evidence="3">Tyr recombinase domain-containing protein</fullName>
    </recommendedName>
</protein>
<keyword evidence="1" id="KW-0238">DNA-binding</keyword>
<dbReference type="InterPro" id="IPR002104">
    <property type="entry name" value="Integrase_catalytic"/>
</dbReference>
<evidence type="ECO:0000313" key="4">
    <source>
        <dbReference type="EMBL" id="SVC40688.1"/>
    </source>
</evidence>
<feature type="domain" description="Tyr recombinase" evidence="3">
    <location>
        <begin position="63"/>
        <end position="135"/>
    </location>
</feature>
<dbReference type="GO" id="GO:0006310">
    <property type="term" value="P:DNA recombination"/>
    <property type="evidence" value="ECO:0007669"/>
    <property type="project" value="UniProtKB-KW"/>
</dbReference>
<dbReference type="PROSITE" id="PS51898">
    <property type="entry name" value="TYR_RECOMBINASE"/>
    <property type="match status" value="1"/>
</dbReference>